<dbReference type="GO" id="GO:0032543">
    <property type="term" value="P:mitochondrial translation"/>
    <property type="evidence" value="ECO:0007669"/>
    <property type="project" value="TreeGrafter"/>
</dbReference>
<dbReference type="InterPro" id="IPR017958">
    <property type="entry name" value="Gln-tRNA_amidoTrfase_suB_CS"/>
</dbReference>
<evidence type="ECO:0000256" key="1">
    <source>
        <dbReference type="ARBA" id="ARBA00005306"/>
    </source>
</evidence>
<dbReference type="PANTHER" id="PTHR11659:SF0">
    <property type="entry name" value="GLUTAMYL-TRNA(GLN) AMIDOTRANSFERASE SUBUNIT B, MITOCHONDRIAL"/>
    <property type="match status" value="1"/>
</dbReference>
<dbReference type="Pfam" id="PF02934">
    <property type="entry name" value="GatB_N"/>
    <property type="match status" value="1"/>
</dbReference>
<dbReference type="GO" id="GO:0050567">
    <property type="term" value="F:glutaminyl-tRNA synthase (glutamine-hydrolyzing) activity"/>
    <property type="evidence" value="ECO:0007669"/>
    <property type="project" value="TreeGrafter"/>
</dbReference>
<dbReference type="Proteomes" id="UP000749559">
    <property type="component" value="Unassembled WGS sequence"/>
</dbReference>
<feature type="non-terminal residue" evidence="8">
    <location>
        <position position="1"/>
    </location>
</feature>
<comment type="similarity">
    <text evidence="1">Belongs to the GatB/GatE family. GatB subfamily.</text>
</comment>
<dbReference type="GO" id="GO:0070681">
    <property type="term" value="P:glutaminyl-tRNAGln biosynthesis via transamidation"/>
    <property type="evidence" value="ECO:0007669"/>
    <property type="project" value="TreeGrafter"/>
</dbReference>
<gene>
    <name evidence="8" type="ORF">OFUS_LOCUS4824</name>
</gene>
<dbReference type="InterPro" id="IPR018027">
    <property type="entry name" value="Asn/Gln_amidotransferase"/>
</dbReference>
<sequence length="512" mass="57364">KIKMIFRPKLGPAFSASYSRLKYIWNLIRHSSEGGSIQEWRAVIGLEVHAQIAANTKLFSGSATKFAAPINSQVSLFDVALPGTLPVLNKRCVEAGAMTALALGSEVNRSSRFDRKHYFYADLPQGYQITQQRSPIGKGGHLRYINNIGQKVPYEKEAKIVQVQLEQDSGKSIHDLEGGKSYIDLNRAGMALMEIVTEPDFNSSSEAVAFIRELQLVLETIGTCDCRMEEGSLRVDANISIHRQDDPLGTRAEVKNLNSFKALKQAIESEIKRQIAIKSAGGEIVNETRSFDVDTGETVAMRDKERLQDYRFMPEPNLPPVIIYNNTTVPESGDATSLINIDELRDSMPRLPEDNRVELLELGLNMEQTLALVYNADLRSYFHAVLCLTRAQPSFTAYNLLYYLYGELNKRELEASQCYLVEPGHFAELLDLKIDGQINNLIGTKILKMLLDGTTTCPRDLVISNNWGQISDPTVLRGHLDQIIKKQPKTVRQYKNGKKRALTAMINQVQAL</sequence>
<dbReference type="NCBIfam" id="TIGR00133">
    <property type="entry name" value="gatB"/>
    <property type="match status" value="1"/>
</dbReference>
<dbReference type="InterPro" id="IPR003789">
    <property type="entry name" value="Asn/Gln_tRNA_amidoTrase-B-like"/>
</dbReference>
<dbReference type="Pfam" id="PF02637">
    <property type="entry name" value="GatB_Yqey"/>
    <property type="match status" value="1"/>
</dbReference>
<dbReference type="PANTHER" id="PTHR11659">
    <property type="entry name" value="GLUTAMYL-TRNA GLN AMIDOTRANSFERASE SUBUNIT B MITOCHONDRIAL AND PROKARYOTIC PET112-RELATED"/>
    <property type="match status" value="1"/>
</dbReference>
<evidence type="ECO:0000259" key="7">
    <source>
        <dbReference type="SMART" id="SM00845"/>
    </source>
</evidence>
<dbReference type="OrthoDB" id="1722066at2759"/>
<organism evidence="8 9">
    <name type="scientific">Owenia fusiformis</name>
    <name type="common">Polychaete worm</name>
    <dbReference type="NCBI Taxonomy" id="6347"/>
    <lineage>
        <taxon>Eukaryota</taxon>
        <taxon>Metazoa</taxon>
        <taxon>Spiralia</taxon>
        <taxon>Lophotrochozoa</taxon>
        <taxon>Annelida</taxon>
        <taxon>Polychaeta</taxon>
        <taxon>Sedentaria</taxon>
        <taxon>Canalipalpata</taxon>
        <taxon>Sabellida</taxon>
        <taxon>Oweniida</taxon>
        <taxon>Oweniidae</taxon>
        <taxon>Owenia</taxon>
    </lineage>
</organism>
<keyword evidence="2" id="KW-0436">Ligase</keyword>
<dbReference type="InterPro" id="IPR017959">
    <property type="entry name" value="Asn/Gln-tRNA_amidoTrfase_suB/E"/>
</dbReference>
<evidence type="ECO:0000313" key="8">
    <source>
        <dbReference type="EMBL" id="CAH1777831.1"/>
    </source>
</evidence>
<dbReference type="GO" id="GO:0005739">
    <property type="term" value="C:mitochondrion"/>
    <property type="evidence" value="ECO:0007669"/>
    <property type="project" value="TreeGrafter"/>
</dbReference>
<dbReference type="InterPro" id="IPR006075">
    <property type="entry name" value="Asn/Gln-tRNA_Trfase_suB/E_cat"/>
</dbReference>
<comment type="caution">
    <text evidence="8">The sequence shown here is derived from an EMBL/GenBank/DDBJ whole genome shotgun (WGS) entry which is preliminary data.</text>
</comment>
<dbReference type="NCBIfam" id="NF004012">
    <property type="entry name" value="PRK05477.1-2"/>
    <property type="match status" value="1"/>
</dbReference>
<dbReference type="SUPFAM" id="SSF55931">
    <property type="entry name" value="Glutamine synthetase/guanido kinase"/>
    <property type="match status" value="1"/>
</dbReference>
<name>A0A8S4NAJ2_OWEFU</name>
<dbReference type="PROSITE" id="PS01234">
    <property type="entry name" value="GATB"/>
    <property type="match status" value="1"/>
</dbReference>
<dbReference type="InterPro" id="IPR023168">
    <property type="entry name" value="GatB_Yqey_C_2"/>
</dbReference>
<dbReference type="EMBL" id="CAIIXF020000002">
    <property type="protein sequence ID" value="CAH1777831.1"/>
    <property type="molecule type" value="Genomic_DNA"/>
</dbReference>
<reference evidence="8" key="1">
    <citation type="submission" date="2022-03" db="EMBL/GenBank/DDBJ databases">
        <authorList>
            <person name="Martin C."/>
        </authorList>
    </citation>
    <scope>NUCLEOTIDE SEQUENCE</scope>
</reference>
<proteinExistence type="inferred from homology"/>
<dbReference type="SMART" id="SM00845">
    <property type="entry name" value="GatB_Yqey"/>
    <property type="match status" value="1"/>
</dbReference>
<dbReference type="GO" id="GO:0005524">
    <property type="term" value="F:ATP binding"/>
    <property type="evidence" value="ECO:0007669"/>
    <property type="project" value="UniProtKB-KW"/>
</dbReference>
<comment type="catalytic activity">
    <reaction evidence="6">
        <text>L-glutamyl-tRNA(Gln) + L-glutamine + ATP + H2O = L-glutaminyl-tRNA(Gln) + L-glutamate + ADP + phosphate + H(+)</text>
        <dbReference type="Rhea" id="RHEA:17521"/>
        <dbReference type="Rhea" id="RHEA-COMP:9681"/>
        <dbReference type="Rhea" id="RHEA-COMP:9684"/>
        <dbReference type="ChEBI" id="CHEBI:15377"/>
        <dbReference type="ChEBI" id="CHEBI:15378"/>
        <dbReference type="ChEBI" id="CHEBI:29985"/>
        <dbReference type="ChEBI" id="CHEBI:30616"/>
        <dbReference type="ChEBI" id="CHEBI:43474"/>
        <dbReference type="ChEBI" id="CHEBI:58359"/>
        <dbReference type="ChEBI" id="CHEBI:78520"/>
        <dbReference type="ChEBI" id="CHEBI:78521"/>
        <dbReference type="ChEBI" id="CHEBI:456216"/>
    </reaction>
</comment>
<keyword evidence="5" id="KW-0648">Protein biosynthesis</keyword>
<dbReference type="InterPro" id="IPR004413">
    <property type="entry name" value="GatB"/>
</dbReference>
<dbReference type="InterPro" id="IPR014746">
    <property type="entry name" value="Gln_synth/guanido_kin_cat_dom"/>
</dbReference>
<keyword evidence="4" id="KW-0067">ATP-binding</keyword>
<dbReference type="GO" id="GO:0030956">
    <property type="term" value="C:glutamyl-tRNA(Gln) amidotransferase complex"/>
    <property type="evidence" value="ECO:0007669"/>
    <property type="project" value="TreeGrafter"/>
</dbReference>
<dbReference type="SUPFAM" id="SSF89095">
    <property type="entry name" value="GatB/YqeY motif"/>
    <property type="match status" value="1"/>
</dbReference>
<evidence type="ECO:0000256" key="3">
    <source>
        <dbReference type="ARBA" id="ARBA00022741"/>
    </source>
</evidence>
<evidence type="ECO:0000313" key="9">
    <source>
        <dbReference type="Proteomes" id="UP000749559"/>
    </source>
</evidence>
<dbReference type="HAMAP" id="MF_00121">
    <property type="entry name" value="GatB"/>
    <property type="match status" value="1"/>
</dbReference>
<dbReference type="NCBIfam" id="NF004014">
    <property type="entry name" value="PRK05477.1-4"/>
    <property type="match status" value="1"/>
</dbReference>
<dbReference type="Gene3D" id="1.10.10.410">
    <property type="match status" value="1"/>
</dbReference>
<evidence type="ECO:0000256" key="6">
    <source>
        <dbReference type="ARBA" id="ARBA00047913"/>
    </source>
</evidence>
<evidence type="ECO:0000256" key="4">
    <source>
        <dbReference type="ARBA" id="ARBA00022840"/>
    </source>
</evidence>
<evidence type="ECO:0000256" key="5">
    <source>
        <dbReference type="ARBA" id="ARBA00022917"/>
    </source>
</evidence>
<feature type="domain" description="Asn/Gln amidotransferase" evidence="7">
    <location>
        <begin position="380"/>
        <end position="506"/>
    </location>
</feature>
<keyword evidence="9" id="KW-1185">Reference proteome</keyword>
<dbReference type="AlphaFoldDB" id="A0A8S4NAJ2"/>
<protein>
    <recommendedName>
        <fullName evidence="7">Asn/Gln amidotransferase domain-containing protein</fullName>
    </recommendedName>
</protein>
<evidence type="ECO:0000256" key="2">
    <source>
        <dbReference type="ARBA" id="ARBA00022598"/>
    </source>
</evidence>
<feature type="non-terminal residue" evidence="8">
    <location>
        <position position="512"/>
    </location>
</feature>
<accession>A0A8S4NAJ2</accession>
<keyword evidence="3" id="KW-0547">Nucleotide-binding</keyword>